<dbReference type="PROSITE" id="PS50188">
    <property type="entry name" value="B302_SPRY"/>
    <property type="match status" value="1"/>
</dbReference>
<dbReference type="OrthoDB" id="6270329at2759"/>
<protein>
    <submittedName>
        <fullName evidence="10">Tripartite motif containing 25</fullName>
    </submittedName>
</protein>
<dbReference type="InterPro" id="IPR043136">
    <property type="entry name" value="B30.2/SPRY_sf"/>
</dbReference>
<feature type="compositionally biased region" description="Polar residues" evidence="7">
    <location>
        <begin position="222"/>
        <end position="238"/>
    </location>
</feature>
<dbReference type="InterPro" id="IPR051051">
    <property type="entry name" value="E3_ubiq-ligase_TRIM/RNF"/>
</dbReference>
<dbReference type="PROSITE" id="PS00518">
    <property type="entry name" value="ZF_RING_1"/>
    <property type="match status" value="1"/>
</dbReference>
<dbReference type="GO" id="GO:0045087">
    <property type="term" value="P:innate immune response"/>
    <property type="evidence" value="ECO:0007669"/>
    <property type="project" value="UniProtKB-KW"/>
</dbReference>
<feature type="domain" description="RING-type" evidence="8">
    <location>
        <begin position="19"/>
        <end position="60"/>
    </location>
</feature>
<dbReference type="GO" id="GO:0008270">
    <property type="term" value="F:zinc ion binding"/>
    <property type="evidence" value="ECO:0007669"/>
    <property type="project" value="UniProtKB-KW"/>
</dbReference>
<dbReference type="SUPFAM" id="SSF57845">
    <property type="entry name" value="B-box zinc-binding domain"/>
    <property type="match status" value="1"/>
</dbReference>
<dbReference type="PROSITE" id="PS50089">
    <property type="entry name" value="ZF_RING_2"/>
    <property type="match status" value="1"/>
</dbReference>
<dbReference type="SMART" id="SM00449">
    <property type="entry name" value="SPRY"/>
    <property type="match status" value="1"/>
</dbReference>
<evidence type="ECO:0000256" key="7">
    <source>
        <dbReference type="SAM" id="MobiDB-lite"/>
    </source>
</evidence>
<dbReference type="InterPro" id="IPR027370">
    <property type="entry name" value="Znf-RING_euk"/>
</dbReference>
<proteinExistence type="predicted"/>
<feature type="compositionally biased region" description="Basic and acidic residues" evidence="7">
    <location>
        <begin position="360"/>
        <end position="369"/>
    </location>
</feature>
<dbReference type="Pfam" id="PF13765">
    <property type="entry name" value="PRY"/>
    <property type="match status" value="1"/>
</dbReference>
<feature type="compositionally biased region" description="Low complexity" evidence="7">
    <location>
        <begin position="416"/>
        <end position="427"/>
    </location>
</feature>
<evidence type="ECO:0000313" key="10">
    <source>
        <dbReference type="Ensembl" id="ENSMCSP00000008840.1"/>
    </source>
</evidence>
<dbReference type="InterPro" id="IPR013320">
    <property type="entry name" value="ConA-like_dom_sf"/>
</dbReference>
<dbReference type="CDD" id="cd16597">
    <property type="entry name" value="RING-HC_TRIM25_C-IV"/>
    <property type="match status" value="1"/>
</dbReference>
<evidence type="ECO:0000256" key="6">
    <source>
        <dbReference type="PROSITE-ProRule" id="PRU00175"/>
    </source>
</evidence>
<dbReference type="SMART" id="SM00336">
    <property type="entry name" value="BBOX"/>
    <property type="match status" value="2"/>
</dbReference>
<dbReference type="Pfam" id="PF00622">
    <property type="entry name" value="SPRY"/>
    <property type="match status" value="1"/>
</dbReference>
<dbReference type="Ensembl" id="ENSMCST00000009058.1">
    <property type="protein sequence ID" value="ENSMCSP00000008840.1"/>
    <property type="gene ID" value="ENSMCSG00000006302.1"/>
</dbReference>
<dbReference type="InterPro" id="IPR013083">
    <property type="entry name" value="Znf_RING/FYVE/PHD"/>
</dbReference>
<evidence type="ECO:0000259" key="8">
    <source>
        <dbReference type="PROSITE" id="PS50089"/>
    </source>
</evidence>
<dbReference type="InterPro" id="IPR003877">
    <property type="entry name" value="SPRY_dom"/>
</dbReference>
<dbReference type="AlphaFoldDB" id="A0A8C5TK15"/>
<keyword evidence="4" id="KW-0862">Zinc</keyword>
<feature type="region of interest" description="Disordered" evidence="7">
    <location>
        <begin position="222"/>
        <end position="242"/>
    </location>
</feature>
<keyword evidence="1" id="KW-0399">Innate immunity</keyword>
<evidence type="ECO:0000256" key="3">
    <source>
        <dbReference type="ARBA" id="ARBA00022771"/>
    </source>
</evidence>
<name>A0A8C5TK15_9PASS</name>
<keyword evidence="2" id="KW-0479">Metal-binding</keyword>
<dbReference type="Gene3D" id="3.30.160.60">
    <property type="entry name" value="Classic Zinc Finger"/>
    <property type="match status" value="1"/>
</dbReference>
<feature type="region of interest" description="Disordered" evidence="7">
    <location>
        <begin position="360"/>
        <end position="427"/>
    </location>
</feature>
<dbReference type="InterPro" id="IPR006574">
    <property type="entry name" value="PRY"/>
</dbReference>
<dbReference type="Proteomes" id="UP000694560">
    <property type="component" value="Unplaced"/>
</dbReference>
<dbReference type="FunFam" id="3.30.40.10:FF:000438">
    <property type="entry name" value="Bloodthirsty-related gene family, member 25"/>
    <property type="match status" value="1"/>
</dbReference>
<feature type="domain" description="B30.2/SPRY" evidence="9">
    <location>
        <begin position="437"/>
        <end position="629"/>
    </location>
</feature>
<evidence type="ECO:0000259" key="9">
    <source>
        <dbReference type="PROSITE" id="PS50188"/>
    </source>
</evidence>
<dbReference type="InterPro" id="IPR017907">
    <property type="entry name" value="Znf_RING_CS"/>
</dbReference>
<accession>A0A8C5TK15</accession>
<dbReference type="InterPro" id="IPR001870">
    <property type="entry name" value="B30.2/SPRY"/>
</dbReference>
<evidence type="ECO:0000256" key="5">
    <source>
        <dbReference type="ARBA" id="ARBA00022859"/>
    </source>
</evidence>
<keyword evidence="11" id="KW-1185">Reference proteome</keyword>
<dbReference type="SMART" id="SM00589">
    <property type="entry name" value="PRY"/>
    <property type="match status" value="1"/>
</dbReference>
<dbReference type="CDD" id="cd19842">
    <property type="entry name" value="Bbox1_TRIM25-like_C-IV"/>
    <property type="match status" value="1"/>
</dbReference>
<dbReference type="GO" id="GO:0005737">
    <property type="term" value="C:cytoplasm"/>
    <property type="evidence" value="ECO:0007669"/>
    <property type="project" value="UniProtKB-ARBA"/>
</dbReference>
<evidence type="ECO:0000256" key="1">
    <source>
        <dbReference type="ARBA" id="ARBA00022588"/>
    </source>
</evidence>
<dbReference type="SUPFAM" id="SSF57850">
    <property type="entry name" value="RING/U-box"/>
    <property type="match status" value="1"/>
</dbReference>
<dbReference type="PANTHER" id="PTHR25465">
    <property type="entry name" value="B-BOX DOMAIN CONTAINING"/>
    <property type="match status" value="1"/>
</dbReference>
<keyword evidence="5" id="KW-0391">Immunity</keyword>
<sequence>MAALESESSLSGLEEELTCSICLCLFSSPVTVPCGHNFCASCLELSWAGLSEGFSCPQCRATFAGRPQLQKNTVLCRVVEQLQGHAGAKGEEEEDEDGEAAGSWAGEPPVLCDSCREVPAEQTCLTCTASFCAEHLRPHRDSPAFRDHQLCPPLRDLQQRKCPQHNRLFEFYCDKHGACICSLCLLGHKLCPTSPLEEAKAAAQSLLKKKLVELHNQSERTAQAMSTVKTNQNHSAETASRKKELISNEFSEIKAMIEERENEIMKAITEEEKRVWNKFDYIYGVLGSKKKEVESLRDQIEMTLTEGDDVLFLKRAAALQRTSTKEAFVPVVEMDQNVMHSTYQSAISIKEIVKNSVIQSREKKEEAKPVKMKAPPVAHPNKISAGKKPHGPQKSLPQAPTSRGETDTKEKKKAAKVAPTSTPATPAAAAAAAANKELLDSFLKKPREEFLQYAAHITLDFNTAHNTMVLSDNYTRMSISDTFMGHKSHPQRFVDFRQVLGFQCFKRGVHYWEVELQQNSFCAIGVCYGSMERQGPESRLGRNSKSWCIERLNSKTSSWHNDVEKCLPNSKATKIGVLLHCEGGFVIFTAVGEKHSLIYKFKAQFTEALYPAFWLFSRDAVLSLSQMKQ</sequence>
<evidence type="ECO:0000313" key="11">
    <source>
        <dbReference type="Proteomes" id="UP000694560"/>
    </source>
</evidence>
<dbReference type="Pfam" id="PF25600">
    <property type="entry name" value="TRIM_CC"/>
    <property type="match status" value="1"/>
</dbReference>
<dbReference type="PRINTS" id="PR01407">
    <property type="entry name" value="BUTYPHLNCDUF"/>
</dbReference>
<dbReference type="SMART" id="SM00184">
    <property type="entry name" value="RING"/>
    <property type="match status" value="1"/>
</dbReference>
<dbReference type="InterPro" id="IPR001841">
    <property type="entry name" value="Znf_RING"/>
</dbReference>
<dbReference type="Pfam" id="PF13445">
    <property type="entry name" value="zf-RING_UBOX"/>
    <property type="match status" value="1"/>
</dbReference>
<dbReference type="InterPro" id="IPR003879">
    <property type="entry name" value="Butyrophylin_SPRY"/>
</dbReference>
<reference evidence="10" key="2">
    <citation type="submission" date="2025-09" db="UniProtKB">
        <authorList>
            <consortium name="Ensembl"/>
        </authorList>
    </citation>
    <scope>IDENTIFICATION</scope>
</reference>
<dbReference type="Gene3D" id="2.60.120.920">
    <property type="match status" value="1"/>
</dbReference>
<dbReference type="Gene3D" id="4.10.830.40">
    <property type="match status" value="1"/>
</dbReference>
<evidence type="ECO:0000256" key="2">
    <source>
        <dbReference type="ARBA" id="ARBA00022723"/>
    </source>
</evidence>
<dbReference type="CDD" id="cd19776">
    <property type="entry name" value="Bbox2_TRIM25_C-IV"/>
    <property type="match status" value="1"/>
</dbReference>
<reference evidence="10" key="1">
    <citation type="submission" date="2025-08" db="UniProtKB">
        <authorList>
            <consortium name="Ensembl"/>
        </authorList>
    </citation>
    <scope>IDENTIFICATION</scope>
</reference>
<dbReference type="InterPro" id="IPR058030">
    <property type="entry name" value="TRIM8/14/16/25/29/45/65_CC"/>
</dbReference>
<dbReference type="SUPFAM" id="SSF49899">
    <property type="entry name" value="Concanavalin A-like lectins/glucanases"/>
    <property type="match status" value="1"/>
</dbReference>
<dbReference type="InterPro" id="IPR000315">
    <property type="entry name" value="Znf_B-box"/>
</dbReference>
<dbReference type="Gene3D" id="3.30.40.10">
    <property type="entry name" value="Zinc/RING finger domain, C3HC4 (zinc finger)"/>
    <property type="match status" value="1"/>
</dbReference>
<evidence type="ECO:0000256" key="4">
    <source>
        <dbReference type="ARBA" id="ARBA00022833"/>
    </source>
</evidence>
<keyword evidence="3 6" id="KW-0863">Zinc-finger</keyword>
<dbReference type="PANTHER" id="PTHR25465:SF77">
    <property type="entry name" value="E3 UBIQUITIN_ISG15 LIGASE TRIM25"/>
    <property type="match status" value="1"/>
</dbReference>
<organism evidence="10 11">
    <name type="scientific">Malurus cyaneus samueli</name>
    <dbReference type="NCBI Taxonomy" id="2593467"/>
    <lineage>
        <taxon>Eukaryota</taxon>
        <taxon>Metazoa</taxon>
        <taxon>Chordata</taxon>
        <taxon>Craniata</taxon>
        <taxon>Vertebrata</taxon>
        <taxon>Euteleostomi</taxon>
        <taxon>Archelosauria</taxon>
        <taxon>Archosauria</taxon>
        <taxon>Dinosauria</taxon>
        <taxon>Saurischia</taxon>
        <taxon>Theropoda</taxon>
        <taxon>Coelurosauria</taxon>
        <taxon>Aves</taxon>
        <taxon>Neognathae</taxon>
        <taxon>Neoaves</taxon>
        <taxon>Telluraves</taxon>
        <taxon>Australaves</taxon>
        <taxon>Passeriformes</taxon>
        <taxon>Meliphagoidea</taxon>
        <taxon>Maluridae</taxon>
        <taxon>Malurus</taxon>
    </lineage>
</organism>